<protein>
    <recommendedName>
        <fullName evidence="3">Type IV fimbrial biogenesis protein PilV</fullName>
    </recommendedName>
</protein>
<accession>A0A063Y3M7</accession>
<evidence type="ECO:0008006" key="3">
    <source>
        <dbReference type="Google" id="ProtNLM"/>
    </source>
</evidence>
<evidence type="ECO:0000313" key="1">
    <source>
        <dbReference type="EMBL" id="KDE39765.1"/>
    </source>
</evidence>
<dbReference type="Proteomes" id="UP000027318">
    <property type="component" value="Unassembled WGS sequence"/>
</dbReference>
<sequence length="115" mass="13157">MRRIDLPRPLQQGVGLTEVMITLLLLSTASLALTQLQLRNLQTAHQSHTLTRESLVQGEAIERLWQQRCYLAWLDAGSRSEYLLGRYPSLFSPDPEHPLSPRQLWDQHAPVTLDC</sequence>
<keyword evidence="2" id="KW-1185">Reference proteome</keyword>
<dbReference type="AlphaFoldDB" id="A0A063Y3M7"/>
<comment type="caution">
    <text evidence="1">The sequence shown here is derived from an EMBL/GenBank/DDBJ whole genome shotgun (WGS) entry which is preliminary data.</text>
</comment>
<dbReference type="EMBL" id="JMSZ01000024">
    <property type="protein sequence ID" value="KDE39765.1"/>
    <property type="molecule type" value="Genomic_DNA"/>
</dbReference>
<evidence type="ECO:0000313" key="2">
    <source>
        <dbReference type="Proteomes" id="UP000027318"/>
    </source>
</evidence>
<gene>
    <name evidence="1" type="ORF">ADINL_1805</name>
</gene>
<dbReference type="RefSeq" id="WP_161667744.1">
    <property type="nucleotide sequence ID" value="NZ_JMSZ01000024.1"/>
</dbReference>
<dbReference type="STRING" id="267850.ADINL_1805"/>
<name>A0A063Y3M7_9GAMM</name>
<dbReference type="OrthoDB" id="6121225at2"/>
<reference evidence="1 2" key="1">
    <citation type="journal article" date="2005" name="Int. J. Syst. Evol. Microbiol.">
        <title>Nitrincola lacisaponensis gen. nov., sp. nov., a novel alkaliphilic bacterium isolated from an alkaline, saline lake.</title>
        <authorList>
            <person name="Dimitriu P.A."/>
            <person name="Shukla S.K."/>
            <person name="Conradt J."/>
            <person name="Marquez M.C."/>
            <person name="Ventosa A."/>
            <person name="Maglia A."/>
            <person name="Peyton B.M."/>
            <person name="Pinkart H.C."/>
            <person name="Mormile M.R."/>
        </authorList>
    </citation>
    <scope>NUCLEOTIDE SEQUENCE [LARGE SCALE GENOMIC DNA]</scope>
    <source>
        <strain evidence="1 2">4CA</strain>
    </source>
</reference>
<organism evidence="1 2">
    <name type="scientific">Nitrincola lacisaponensis</name>
    <dbReference type="NCBI Taxonomy" id="267850"/>
    <lineage>
        <taxon>Bacteria</taxon>
        <taxon>Pseudomonadati</taxon>
        <taxon>Pseudomonadota</taxon>
        <taxon>Gammaproteobacteria</taxon>
        <taxon>Oceanospirillales</taxon>
        <taxon>Oceanospirillaceae</taxon>
        <taxon>Nitrincola</taxon>
    </lineage>
</organism>
<proteinExistence type="predicted"/>